<proteinExistence type="predicted"/>
<evidence type="ECO:0000313" key="3">
    <source>
        <dbReference type="Proteomes" id="UP000245802"/>
    </source>
</evidence>
<organism evidence="2 3">
    <name type="scientific">Gemmata obscuriglobus</name>
    <dbReference type="NCBI Taxonomy" id="114"/>
    <lineage>
        <taxon>Bacteria</taxon>
        <taxon>Pseudomonadati</taxon>
        <taxon>Planctomycetota</taxon>
        <taxon>Planctomycetia</taxon>
        <taxon>Gemmatales</taxon>
        <taxon>Gemmataceae</taxon>
        <taxon>Gemmata</taxon>
    </lineage>
</organism>
<evidence type="ECO:0000313" key="2">
    <source>
        <dbReference type="EMBL" id="AWM36953.1"/>
    </source>
</evidence>
<feature type="region of interest" description="Disordered" evidence="1">
    <location>
        <begin position="108"/>
        <end position="140"/>
    </location>
</feature>
<protein>
    <recommendedName>
        <fullName evidence="4">DUF2924 domain-containing protein</fullName>
    </recommendedName>
</protein>
<dbReference type="OrthoDB" id="284135at2"/>
<dbReference type="AlphaFoldDB" id="A0A2Z3GT53"/>
<evidence type="ECO:0000256" key="1">
    <source>
        <dbReference type="SAM" id="MobiDB-lite"/>
    </source>
</evidence>
<dbReference type="Pfam" id="PF11149">
    <property type="entry name" value="DUF2924"/>
    <property type="match status" value="1"/>
</dbReference>
<dbReference type="KEGG" id="gog:C1280_07925"/>
<dbReference type="Proteomes" id="UP000245802">
    <property type="component" value="Chromosome"/>
</dbReference>
<gene>
    <name evidence="2" type="ORF">C1280_07925</name>
</gene>
<dbReference type="InterPro" id="IPR021322">
    <property type="entry name" value="DUF2924"/>
</dbReference>
<dbReference type="EMBL" id="CP025958">
    <property type="protein sequence ID" value="AWM36953.1"/>
    <property type="molecule type" value="Genomic_DNA"/>
</dbReference>
<sequence>MSLRTRAKRASLGPAVNAAESRDRQLFRGGHEVPIDVAKELAGLRRLTPKELRARYAEVFGEPTASGNRTWLVRRIAWRLQALAEGGLSARAQARAAELARDADLRLIPPKGHADEPAPGPVRTGTVPTHASDPRLPPPGTVITRTYKGADVQVLVLASGFEYDGRTFASLSAVAAAVTGTHLNGFHFFKLNKPEGT</sequence>
<reference evidence="2 3" key="1">
    <citation type="submission" date="2018-01" db="EMBL/GenBank/DDBJ databases">
        <title>G. obscuriglobus.</title>
        <authorList>
            <person name="Franke J."/>
            <person name="Blomberg W."/>
            <person name="Selmecki A."/>
        </authorList>
    </citation>
    <scope>NUCLEOTIDE SEQUENCE [LARGE SCALE GENOMIC DNA]</scope>
    <source>
        <strain evidence="2 3">DSM 5831</strain>
    </source>
</reference>
<keyword evidence="3" id="KW-1185">Reference proteome</keyword>
<accession>A0A2Z3GT53</accession>
<evidence type="ECO:0008006" key="4">
    <source>
        <dbReference type="Google" id="ProtNLM"/>
    </source>
</evidence>
<name>A0A2Z3GT53_9BACT</name>